<feature type="compositionally biased region" description="Polar residues" evidence="23">
    <location>
        <begin position="503"/>
        <end position="514"/>
    </location>
</feature>
<dbReference type="Pfam" id="PF15688">
    <property type="entry name" value="NRIP1_repr_2"/>
    <property type="match status" value="1"/>
</dbReference>
<keyword evidence="12" id="KW-0378">Hydrolase</keyword>
<evidence type="ECO:0000256" key="1">
    <source>
        <dbReference type="ARBA" id="ARBA00000707"/>
    </source>
</evidence>
<keyword evidence="8" id="KW-0597">Phosphoprotein</keyword>
<dbReference type="PROSITE" id="PS00973">
    <property type="entry name" value="USP_2"/>
    <property type="match status" value="1"/>
</dbReference>
<dbReference type="FunFam" id="1.10.8.10:FF:000023">
    <property type="entry name" value="Putative ubiquitin carboxyl-terminal hydrolase 25"/>
    <property type="match status" value="1"/>
</dbReference>
<dbReference type="GO" id="GO:0005634">
    <property type="term" value="C:nucleus"/>
    <property type="evidence" value="ECO:0007669"/>
    <property type="project" value="UniProtKB-SubCell"/>
</dbReference>
<comment type="subunit">
    <text evidence="18">Homotetramer, inhibited form. Homodimer, active form. Interacts with ACTA1 (via its C-terminus); the interaction occurs for all isoforms but is strongest for isoform USP25m in muscle differentiating cells. Interacts (isoform USP25m only) with MYBPC1; the interaction prevents proteasomal degradation of MYBPC1. Interacts (isoform USP25m only) with FLNC (via filament repeats 17-18, 20-21 and 24). Interacts with GAPDH. Interacts with SUMO3; the interaction sumoylates efficiently USP25. Interacts with SUMO2; the interaction sumoylates efficiently USP25. Interacts with SUMO1; the interaction only weakly sumoylates USP25. Interacts with SYK; phosphorylates USP25 and regulates USP25 intracellular levels.</text>
</comment>
<comment type="function">
    <text evidence="17">The muscle-specific isoform (USP25m) may have a role in the regulation of muscular differentiation and function.</text>
</comment>
<keyword evidence="13" id="KW-0788">Thiol protease</keyword>
<dbReference type="Proteomes" id="UP000516260">
    <property type="component" value="Chromosome 9"/>
</dbReference>
<dbReference type="PROSITE" id="PS00972">
    <property type="entry name" value="USP_1"/>
    <property type="match status" value="1"/>
</dbReference>
<feature type="region of interest" description="Disordered" evidence="23">
    <location>
        <begin position="495"/>
        <end position="514"/>
    </location>
</feature>
<dbReference type="InterPro" id="IPR026649">
    <property type="entry name" value="NRIP1"/>
</dbReference>
<dbReference type="GO" id="GO:0006508">
    <property type="term" value="P:proteolysis"/>
    <property type="evidence" value="ECO:0007669"/>
    <property type="project" value="UniProtKB-KW"/>
</dbReference>
<feature type="compositionally biased region" description="Low complexity" evidence="23">
    <location>
        <begin position="353"/>
        <end position="371"/>
    </location>
</feature>
<dbReference type="InterPro" id="IPR018200">
    <property type="entry name" value="USP_CS"/>
</dbReference>
<dbReference type="Pfam" id="PF00443">
    <property type="entry name" value="UCH"/>
    <property type="match status" value="1"/>
</dbReference>
<evidence type="ECO:0000256" key="14">
    <source>
        <dbReference type="ARBA" id="ARBA00022843"/>
    </source>
</evidence>
<evidence type="ECO:0000256" key="15">
    <source>
        <dbReference type="ARBA" id="ARBA00023054"/>
    </source>
</evidence>
<keyword evidence="16" id="KW-0539">Nucleus</keyword>
<feature type="region of interest" description="Disordered" evidence="23">
    <location>
        <begin position="427"/>
        <end position="489"/>
    </location>
</feature>
<feature type="compositionally biased region" description="Polar residues" evidence="23">
    <location>
        <begin position="2037"/>
        <end position="2053"/>
    </location>
</feature>
<keyword evidence="11" id="KW-0833">Ubl conjugation pathway</keyword>
<dbReference type="Pfam" id="PF22566">
    <property type="entry name" value="UBA_8"/>
    <property type="match status" value="1"/>
</dbReference>
<feature type="region of interest" description="Disordered" evidence="23">
    <location>
        <begin position="147"/>
        <end position="171"/>
    </location>
</feature>
<keyword evidence="15" id="KW-0175">Coiled coil</keyword>
<evidence type="ECO:0000256" key="20">
    <source>
        <dbReference type="ARBA" id="ARBA00075172"/>
    </source>
</evidence>
<feature type="domain" description="USP" evidence="24">
    <location>
        <begin position="1470"/>
        <end position="1955"/>
    </location>
</feature>
<evidence type="ECO:0000256" key="2">
    <source>
        <dbReference type="ARBA" id="ARBA00004123"/>
    </source>
</evidence>
<dbReference type="PROSITE" id="PS50330">
    <property type="entry name" value="UIM"/>
    <property type="match status" value="1"/>
</dbReference>
<dbReference type="Gene3D" id="1.10.8.10">
    <property type="entry name" value="DNA helicase RuvA subunit, C-terminal domain"/>
    <property type="match status" value="1"/>
</dbReference>
<name>A0A4Z2AY41_9TELE</name>
<comment type="caution">
    <text evidence="25">The sequence shown here is derived from an EMBL/GenBank/DDBJ whole genome shotgun (WGS) entry which is preliminary data.</text>
</comment>
<dbReference type="InterPro" id="IPR031406">
    <property type="entry name" value="NRIP1_RD2"/>
</dbReference>
<dbReference type="CDD" id="cd02665">
    <property type="entry name" value="Peptidase_C19I"/>
    <property type="match status" value="1"/>
</dbReference>
<dbReference type="CDD" id="cd14354">
    <property type="entry name" value="UBA_UBP25"/>
    <property type="match status" value="1"/>
</dbReference>
<keyword evidence="26" id="KW-1185">Reference proteome</keyword>
<evidence type="ECO:0000256" key="7">
    <source>
        <dbReference type="ARBA" id="ARBA00022499"/>
    </source>
</evidence>
<feature type="compositionally biased region" description="Polar residues" evidence="23">
    <location>
        <begin position="1157"/>
        <end position="1173"/>
    </location>
</feature>
<evidence type="ECO:0000256" key="17">
    <source>
        <dbReference type="ARBA" id="ARBA00053306"/>
    </source>
</evidence>
<feature type="compositionally biased region" description="Low complexity" evidence="23">
    <location>
        <begin position="217"/>
        <end position="232"/>
    </location>
</feature>
<dbReference type="InterPro" id="IPR054108">
    <property type="entry name" value="USP25/28_UIM"/>
</dbReference>
<dbReference type="InterPro" id="IPR001394">
    <property type="entry name" value="Peptidase_C19_UCH"/>
</dbReference>
<evidence type="ECO:0000256" key="3">
    <source>
        <dbReference type="ARBA" id="ARBA00004496"/>
    </source>
</evidence>
<protein>
    <recommendedName>
        <fullName evidence="19">Ubiquitin carboxyl-terminal hydrolase 25</fullName>
        <ecNumber evidence="5">3.4.19.12</ecNumber>
    </recommendedName>
    <alternativeName>
        <fullName evidence="22">Deubiquitinating enzyme 25</fullName>
    </alternativeName>
    <alternativeName>
        <fullName evidence="20">Ubiquitin thioesterase 25</fullName>
    </alternativeName>
    <alternativeName>
        <fullName evidence="21">Ubiquitin-specific-processing protease 25</fullName>
    </alternativeName>
</protein>
<dbReference type="Pfam" id="PF15687">
    <property type="entry name" value="NRIP1_repr_1"/>
    <property type="match status" value="1"/>
</dbReference>
<feature type="region of interest" description="Disordered" evidence="23">
    <location>
        <begin position="772"/>
        <end position="867"/>
    </location>
</feature>
<feature type="compositionally biased region" description="Basic and acidic residues" evidence="23">
    <location>
        <begin position="948"/>
        <end position="985"/>
    </location>
</feature>
<evidence type="ECO:0000313" key="26">
    <source>
        <dbReference type="Proteomes" id="UP000516260"/>
    </source>
</evidence>
<dbReference type="InterPro" id="IPR054109">
    <property type="entry name" value="UBA_8"/>
</dbReference>
<proteinExistence type="inferred from homology"/>
<dbReference type="InterPro" id="IPR031408">
    <property type="entry name" value="NRIP1_RD4"/>
</dbReference>
<dbReference type="FunFam" id="3.90.70.10:FF:000004">
    <property type="entry name" value="Putative ubiquitin carboxyl-terminal hydrolase 25"/>
    <property type="match status" value="1"/>
</dbReference>
<dbReference type="GO" id="GO:0005102">
    <property type="term" value="F:signaling receptor binding"/>
    <property type="evidence" value="ECO:0007669"/>
    <property type="project" value="InterPro"/>
</dbReference>
<comment type="catalytic activity">
    <reaction evidence="1">
        <text>Thiol-dependent hydrolysis of ester, thioester, amide, peptide and isopeptide bonds formed by the C-terminal Gly of ubiquitin (a 76-residue protein attached to proteins as an intracellular targeting signal).</text>
        <dbReference type="EC" id="3.4.19.12"/>
    </reaction>
</comment>
<evidence type="ECO:0000256" key="9">
    <source>
        <dbReference type="ARBA" id="ARBA00022670"/>
    </source>
</evidence>
<evidence type="ECO:0000256" key="18">
    <source>
        <dbReference type="ARBA" id="ARBA00062193"/>
    </source>
</evidence>
<evidence type="ECO:0000256" key="11">
    <source>
        <dbReference type="ARBA" id="ARBA00022786"/>
    </source>
</evidence>
<evidence type="ECO:0000256" key="8">
    <source>
        <dbReference type="ARBA" id="ARBA00022553"/>
    </source>
</evidence>
<dbReference type="GO" id="GO:0003712">
    <property type="term" value="F:transcription coregulator activity"/>
    <property type="evidence" value="ECO:0007669"/>
    <property type="project" value="InterPro"/>
</dbReference>
<dbReference type="PROSITE" id="PS50235">
    <property type="entry name" value="USP_3"/>
    <property type="match status" value="1"/>
</dbReference>
<keyword evidence="6" id="KW-0963">Cytoplasm</keyword>
<feature type="compositionally biased region" description="Basic and acidic residues" evidence="23">
    <location>
        <begin position="838"/>
        <end position="850"/>
    </location>
</feature>
<feature type="compositionally biased region" description="Polar residues" evidence="23">
    <location>
        <begin position="992"/>
        <end position="1080"/>
    </location>
</feature>
<evidence type="ECO:0000256" key="22">
    <source>
        <dbReference type="ARBA" id="ARBA00082178"/>
    </source>
</evidence>
<dbReference type="SUPFAM" id="SSF54001">
    <property type="entry name" value="Cysteine proteinases"/>
    <property type="match status" value="1"/>
</dbReference>
<comment type="subcellular location">
    <subcellularLocation>
        <location evidence="3">Cytoplasm</location>
    </subcellularLocation>
    <subcellularLocation>
        <location evidence="2">Nucleus</location>
    </subcellularLocation>
</comment>
<feature type="compositionally biased region" description="Polar residues" evidence="23">
    <location>
        <begin position="1119"/>
        <end position="1134"/>
    </location>
</feature>
<evidence type="ECO:0000313" key="25">
    <source>
        <dbReference type="EMBL" id="TNM84545.1"/>
    </source>
</evidence>
<feature type="compositionally biased region" description="Low complexity" evidence="23">
    <location>
        <begin position="322"/>
        <end position="337"/>
    </location>
</feature>
<dbReference type="EMBL" id="SWLE01000022">
    <property type="protein sequence ID" value="TNM84545.1"/>
    <property type="molecule type" value="Genomic_DNA"/>
</dbReference>
<evidence type="ECO:0000256" key="21">
    <source>
        <dbReference type="ARBA" id="ARBA00078773"/>
    </source>
</evidence>
<dbReference type="EC" id="3.4.19.12" evidence="5"/>
<feature type="region of interest" description="Disordered" evidence="23">
    <location>
        <begin position="1119"/>
        <end position="1209"/>
    </location>
</feature>
<feature type="compositionally biased region" description="Basic and acidic residues" evidence="23">
    <location>
        <begin position="434"/>
        <end position="450"/>
    </location>
</feature>
<dbReference type="InterPro" id="IPR009060">
    <property type="entry name" value="UBA-like_sf"/>
</dbReference>
<sequence>MTHGEDPSPETHKDSAVLTYLEGLLMHPVEVGPGATASGRSEGVHCNQEQSDKVRVVFQHHSHELTAPKAGTNGPTLGSSQHLKKARLLQSGAWNESLSQPMNSAAVDLNGQRETLQNGSLEASRNAGESTLLASLLQSFSSRLQSVAMSQQSTPPSSECTSLSKAPGADKESLQLYKSAAGHLKGLMRKSKHNNHSSTPYSPRGHSQDRPPESPKSVNSSTPPSASAAAESVSCAERLKAVANMVKIRSSPTASPKPSVACSQLALLLSSEAHFQQYSKVHALKAQFSGRCASERLAAIANQQHGQDKRPLSDGRTLSPITSQTGLATETATTTATQKVLRGTSSPPLLCGHSQSSSSNPLPGPNHNHNNPSREKRGFDARPTRPPQTCSSLLLLLLNNQNSQRHLTKNGHLEDNYGIFPHSCSSSVTSDSECSQRDRSLAKDNSDGESSHSSCSPMDLSVRRRAGAPDPGLKGSPPPSTVSLSSSATVISSSPLTLSSSTVGKTTETLSPCSNSFSSVATMISSSSSSINTSSLDKLTESLINKWKPEPSAPKVLKDKETEMRRDLKSPPKVTLMQLLLERRNTDMVNRTTDDQDLQFSSSKAANIQNQSNGLIPSKETRIKSPLDKAAAPAHALYSFSYPSNAALPSFSYLSPHVQSSPLDLCKSKPISPERAAQPAFSASKMLQNLAQSSSASPPILSSKGLVQDLDSRRPLNLLESPCATIHSTCTTPLSDRPSSCGTPSLKEDFLPSQIENLLEKRTVLQLLLGSASGTSTTSQKSRISSSGRSIDTSDGCYEKSEGPSIGRSSSIEPPFGMKFKTEVTQENEESSMMYEDSGGRKESSAHEKTNSAPDFCPKVKKEPQSTDTTAKYGLLSQLLKQQSAAYYSSSAPPCEAPSQARLLREEQYHVPSPKKRRLCYRQTDISDHMHPSKAVDGENKTNFYSSIREEFKTEQETSVRKPHSDPLNRESRGFSDPLNRESRGFSDPLNRESQGFSDPLNRGSQGFSDPLNRESQGFSDPLNRGSQGFSDPLNRESQGFSHPLNRGSQGFSDPLNRESQGFSDPLNRGSQGFSDPLNRESQGFNVLKQLLLSDNCLKELSQQSHHTHGPSLLQANSTATDRHFSQPSYQQTLPHLRSRHPPGSHNSGLHLEPLLSPTTGDGSVGTLQLNQKQEPDTLIKQEPRSVDRWTSQENDEKGDSSLDSPQLSRSNPILYYMLQKGSIQLRKKVREAKGTHPESRIKEESNKNTRITEEATIEHLDMLPPVSSSDMKNVSSSILGLAKPKEEARELRRRESVPEPTMTVEQNVLQQHAQKHQQTLLNQLKEITGTTDVHLLQEALQVSNGDMTEAVAFLTEKNAQVSHQDKTSYYQTSQVTSDRYISVGSQADTNVIDLTGEDKDDLQRAIALSLAESDRAYRETGITDEEQAISRVLEASIAENKATLKRTHLEVWSDSPNPHDRKRVGNCPVGLKNVGNTCWFSAVIQSLFNLLEFQRLVLNYSPPLKVPDLPRNQKEHRNLPFMQELRNLFSLMVGSKRKYVDPSRAVEILKDAFKSSESQQQDVSEFTHKLLDWLEDAFQMQAEEESETERPKNPMVELFYGHFLAVGVLEGKKFENSEMFGQYPLQVNGFKDLHECLEAAMNEGEIESLSAENSTRSGQEHWFTELPPVLTFELSRFEFNQALGRPEKIHNKLEFPSMIYMDRYMDKNREITRIKREEIRRLKEHLSLLQQRIERYVCYGSGPKRLPLADVLQYALEFASSKPVCTSPVEDIDPSAPPGGATGPLLPSSSVQQECSPPSGPTTAPPTGQQQRIAIHKPFTQSRLPPDLPVHPAPRHITKQELQVLESCLHRWRSEVENDIHDLQGSINRIHRTIELMYSDKSIMQVPYRLHAVLVHEGQANAGHYWAYIYDPRQHCWMKYNDITVTKSSWQELVRDSFGGYRNASAYCLMYIDDKKPFLIEEEFDKETGQVLCGMDKLPPDLKQYVKDDNELFDNEIEDWDNQQAPKAQQEKPLALATAATSASATRSIFTSSSAPQPTSIQAGPPESQVSKQDPGYLDHLSPENYCSHLQQDTQRAIARAAAEEKDQSPEALLNAAIKLEYSRLLEFAQEDAALENDYRLQHVLIYFIHNKAPKEILEQTLLTQFSSRDLGLDERCQSIPTVARTKLQLLQSQRVNVEEYQTWHRTFKRFCETTEYLLTGLELFQKSSYTKALMYLVYSYQYNKELVSEGPSRGHSSQLIGSYRRHCLLKLNDEAAAMFESGEEPEVTKGLNIMNELVVPCIPLLLVHDADRDLMAVEDMRNRWCSYLGQEMEPHLQEKLTDFLPKILDCSTEMKSFQNPPELRCCSSAALHERFRSVVAALHVVPPDAR</sequence>
<dbReference type="GO" id="GO:0005737">
    <property type="term" value="C:cytoplasm"/>
    <property type="evidence" value="ECO:0007669"/>
    <property type="project" value="UniProtKB-SubCell"/>
</dbReference>
<dbReference type="GO" id="GO:0006357">
    <property type="term" value="P:regulation of transcription by RNA polymerase II"/>
    <property type="evidence" value="ECO:0007669"/>
    <property type="project" value="InterPro"/>
</dbReference>
<evidence type="ECO:0000256" key="13">
    <source>
        <dbReference type="ARBA" id="ARBA00022807"/>
    </source>
</evidence>
<dbReference type="PANTHER" id="PTHR15088:SF0">
    <property type="entry name" value="NUCLEAR RECEPTOR-INTERACTING PROTEIN 1"/>
    <property type="match status" value="1"/>
</dbReference>
<dbReference type="Gene3D" id="6.10.250.1720">
    <property type="match status" value="1"/>
</dbReference>
<keyword evidence="9" id="KW-0645">Protease</keyword>
<keyword evidence="14" id="KW-0832">Ubl conjugation</keyword>
<dbReference type="GO" id="GO:0016579">
    <property type="term" value="P:protein deubiquitination"/>
    <property type="evidence" value="ECO:0007669"/>
    <property type="project" value="InterPro"/>
</dbReference>
<dbReference type="Pfam" id="PF15690">
    <property type="entry name" value="NRIP1_repr_4"/>
    <property type="match status" value="1"/>
</dbReference>
<evidence type="ECO:0000256" key="12">
    <source>
        <dbReference type="ARBA" id="ARBA00022801"/>
    </source>
</evidence>
<feature type="compositionally biased region" description="Low complexity" evidence="23">
    <location>
        <begin position="772"/>
        <end position="796"/>
    </location>
</feature>
<feature type="compositionally biased region" description="Polar residues" evidence="23">
    <location>
        <begin position="147"/>
        <end position="164"/>
    </location>
</feature>
<feature type="region of interest" description="Disordered" evidence="23">
    <location>
        <begin position="947"/>
        <end position="1080"/>
    </location>
</feature>
<feature type="region of interest" description="Disordered" evidence="23">
    <location>
        <begin position="1766"/>
        <end position="1810"/>
    </location>
</feature>
<accession>A0A4Z2AY41</accession>
<dbReference type="SUPFAM" id="SSF46934">
    <property type="entry name" value="UBA-like"/>
    <property type="match status" value="1"/>
</dbReference>
<evidence type="ECO:0000256" key="19">
    <source>
        <dbReference type="ARBA" id="ARBA00071638"/>
    </source>
</evidence>
<keyword evidence="10" id="KW-0677">Repeat</keyword>
<dbReference type="InterPro" id="IPR003903">
    <property type="entry name" value="UIM_dom"/>
</dbReference>
<dbReference type="InterPro" id="IPR031405">
    <property type="entry name" value="NRIP1_RD1"/>
</dbReference>
<dbReference type="PANTHER" id="PTHR15088">
    <property type="entry name" value="NUCLEAR FACTOR RIP140"/>
    <property type="match status" value="1"/>
</dbReference>
<dbReference type="InterPro" id="IPR038765">
    <property type="entry name" value="Papain-like_cys_pep_sf"/>
</dbReference>
<dbReference type="InterPro" id="IPR028889">
    <property type="entry name" value="USP"/>
</dbReference>
<evidence type="ECO:0000256" key="23">
    <source>
        <dbReference type="SAM" id="MobiDB-lite"/>
    </source>
</evidence>
<comment type="similarity">
    <text evidence="4">Belongs to the peptidase C19 family.</text>
</comment>
<keyword evidence="7" id="KW-1017">Isopeptide bond</keyword>
<gene>
    <name evidence="25" type="ORF">fugu_008723</name>
</gene>
<feature type="region of interest" description="Disordered" evidence="23">
    <location>
        <begin position="2028"/>
        <end position="2059"/>
    </location>
</feature>
<feature type="region of interest" description="Disordered" evidence="23">
    <location>
        <begin position="189"/>
        <end position="232"/>
    </location>
</feature>
<dbReference type="Gene3D" id="3.90.70.10">
    <property type="entry name" value="Cysteine proteinases"/>
    <property type="match status" value="1"/>
</dbReference>
<feature type="compositionally biased region" description="Basic and acidic residues" evidence="23">
    <location>
        <begin position="372"/>
        <end position="383"/>
    </location>
</feature>
<reference evidence="25 26" key="1">
    <citation type="submission" date="2019-04" db="EMBL/GenBank/DDBJ databases">
        <title>The sequence and de novo assembly of Takifugu bimaculatus genome using PacBio and Hi-C technologies.</title>
        <authorList>
            <person name="Xu P."/>
            <person name="Liu B."/>
            <person name="Zhou Z."/>
        </authorList>
    </citation>
    <scope>NUCLEOTIDE SEQUENCE [LARGE SCALE GENOMIC DNA]</scope>
    <source>
        <strain evidence="25">TB-2018</strain>
        <tissue evidence="25">Muscle</tissue>
    </source>
</reference>
<feature type="compositionally biased region" description="Basic and acidic residues" evidence="23">
    <location>
        <begin position="1174"/>
        <end position="1188"/>
    </location>
</feature>
<dbReference type="Pfam" id="PF21909">
    <property type="entry name" value="USP_UIM_N"/>
    <property type="match status" value="1"/>
</dbReference>
<dbReference type="GO" id="GO:0004843">
    <property type="term" value="F:cysteine-type deubiquitinase activity"/>
    <property type="evidence" value="ECO:0007669"/>
    <property type="project" value="UniProtKB-EC"/>
</dbReference>
<evidence type="ECO:0000256" key="16">
    <source>
        <dbReference type="ARBA" id="ARBA00023242"/>
    </source>
</evidence>
<evidence type="ECO:0000256" key="5">
    <source>
        <dbReference type="ARBA" id="ARBA00012759"/>
    </source>
</evidence>
<evidence type="ECO:0000259" key="24">
    <source>
        <dbReference type="PROSITE" id="PS50235"/>
    </source>
</evidence>
<evidence type="ECO:0000256" key="10">
    <source>
        <dbReference type="ARBA" id="ARBA00022737"/>
    </source>
</evidence>
<evidence type="ECO:0000256" key="6">
    <source>
        <dbReference type="ARBA" id="ARBA00022490"/>
    </source>
</evidence>
<organism evidence="25 26">
    <name type="scientific">Takifugu bimaculatus</name>
    <dbReference type="NCBI Taxonomy" id="433685"/>
    <lineage>
        <taxon>Eukaryota</taxon>
        <taxon>Metazoa</taxon>
        <taxon>Chordata</taxon>
        <taxon>Craniata</taxon>
        <taxon>Vertebrata</taxon>
        <taxon>Euteleostomi</taxon>
        <taxon>Actinopterygii</taxon>
        <taxon>Neopterygii</taxon>
        <taxon>Teleostei</taxon>
        <taxon>Neoteleostei</taxon>
        <taxon>Acanthomorphata</taxon>
        <taxon>Eupercaria</taxon>
        <taxon>Tetraodontiformes</taxon>
        <taxon>Tetradontoidea</taxon>
        <taxon>Tetraodontidae</taxon>
        <taxon>Takifugu</taxon>
    </lineage>
</organism>
<feature type="region of interest" description="Disordered" evidence="23">
    <location>
        <begin position="303"/>
        <end position="387"/>
    </location>
</feature>
<evidence type="ECO:0000256" key="4">
    <source>
        <dbReference type="ARBA" id="ARBA00009085"/>
    </source>
</evidence>